<feature type="domain" description="Aminotransferase class V" evidence="1">
    <location>
        <begin position="23"/>
        <end position="398"/>
    </location>
</feature>
<dbReference type="Pfam" id="PF00266">
    <property type="entry name" value="Aminotran_5"/>
    <property type="match status" value="1"/>
</dbReference>
<dbReference type="OrthoDB" id="420046at2759"/>
<dbReference type="PANTHER" id="PTHR43586">
    <property type="entry name" value="CYSTEINE DESULFURASE"/>
    <property type="match status" value="1"/>
</dbReference>
<dbReference type="InterPro" id="IPR015422">
    <property type="entry name" value="PyrdxlP-dep_Trfase_small"/>
</dbReference>
<dbReference type="GO" id="GO:0016740">
    <property type="term" value="F:transferase activity"/>
    <property type="evidence" value="ECO:0007669"/>
    <property type="project" value="UniProtKB-KW"/>
</dbReference>
<keyword evidence="3" id="KW-1185">Reference proteome</keyword>
<gene>
    <name evidence="2" type="ORF">EV356DRAFT_487330</name>
</gene>
<reference evidence="2" key="1">
    <citation type="journal article" date="2020" name="Stud. Mycol.">
        <title>101 Dothideomycetes genomes: a test case for predicting lifestyles and emergence of pathogens.</title>
        <authorList>
            <person name="Haridas S."/>
            <person name="Albert R."/>
            <person name="Binder M."/>
            <person name="Bloem J."/>
            <person name="Labutti K."/>
            <person name="Salamov A."/>
            <person name="Andreopoulos B."/>
            <person name="Baker S."/>
            <person name="Barry K."/>
            <person name="Bills G."/>
            <person name="Bluhm B."/>
            <person name="Cannon C."/>
            <person name="Castanera R."/>
            <person name="Culley D."/>
            <person name="Daum C."/>
            <person name="Ezra D."/>
            <person name="Gonzalez J."/>
            <person name="Henrissat B."/>
            <person name="Kuo A."/>
            <person name="Liang C."/>
            <person name="Lipzen A."/>
            <person name="Lutzoni F."/>
            <person name="Magnuson J."/>
            <person name="Mondo S."/>
            <person name="Nolan M."/>
            <person name="Ohm R."/>
            <person name="Pangilinan J."/>
            <person name="Park H.-J."/>
            <person name="Ramirez L."/>
            <person name="Alfaro M."/>
            <person name="Sun H."/>
            <person name="Tritt A."/>
            <person name="Yoshinaga Y."/>
            <person name="Zwiers L.-H."/>
            <person name="Turgeon B."/>
            <person name="Goodwin S."/>
            <person name="Spatafora J."/>
            <person name="Crous P."/>
            <person name="Grigoriev I."/>
        </authorList>
    </citation>
    <scope>NUCLEOTIDE SEQUENCE</scope>
    <source>
        <strain evidence="2">Tuck. ex Michener</strain>
    </source>
</reference>
<proteinExistence type="predicted"/>
<protein>
    <submittedName>
        <fullName evidence="2">PLP-dependent transferase</fullName>
    </submittedName>
</protein>
<keyword evidence="2" id="KW-0808">Transferase</keyword>
<evidence type="ECO:0000313" key="3">
    <source>
        <dbReference type="Proteomes" id="UP000800092"/>
    </source>
</evidence>
<dbReference type="AlphaFoldDB" id="A0A6A6H5C6"/>
<dbReference type="InterPro" id="IPR015421">
    <property type="entry name" value="PyrdxlP-dep_Trfase_major"/>
</dbReference>
<sequence length="410" mass="45654">MAATFDVNGARAHFAALRQKQSFMDNAGGSQTLDAVADFIRQYLVSTNVQLGATYPISSESTKLVEEGYNAAARYINAESTNNIVLGGATTQLFQNLSSSLWEYFSLGDEIILSQLDHEANLASWVRLATRKNLKIKWWKGSAATETTTDPVLTADNLKPLLSKRTKFVACTHTSNILGTIHEIASIAKTLHETCPDALLCVDAVAYAPHRAVDVQAFGVDFYSFSWYKVYGPHQAILYASPKGQKAIQSLGHYFNNEAHPNELSNQLGLAAGAYELAASLPRVLEYCSPRDKFWEGVAAHEEKLQAILLEYLNKREDATIYGKKEADSKLRVPVISFTIKGWKSKDLVETVEQKSQYGIRYGHFYSHRMVTDMFGLPENDGVVRVSLVHYNTEDEVRGLTKVLDEVLQR</sequence>
<evidence type="ECO:0000313" key="2">
    <source>
        <dbReference type="EMBL" id="KAF2233089.1"/>
    </source>
</evidence>
<dbReference type="InterPro" id="IPR000192">
    <property type="entry name" value="Aminotrans_V_dom"/>
</dbReference>
<accession>A0A6A6H5C6</accession>
<dbReference type="InterPro" id="IPR015424">
    <property type="entry name" value="PyrdxlP-dep_Trfase"/>
</dbReference>
<evidence type="ECO:0000259" key="1">
    <source>
        <dbReference type="Pfam" id="PF00266"/>
    </source>
</evidence>
<dbReference type="Gene3D" id="3.40.640.10">
    <property type="entry name" value="Type I PLP-dependent aspartate aminotransferase-like (Major domain)"/>
    <property type="match status" value="1"/>
</dbReference>
<dbReference type="EMBL" id="ML991809">
    <property type="protein sequence ID" value="KAF2233089.1"/>
    <property type="molecule type" value="Genomic_DNA"/>
</dbReference>
<dbReference type="Proteomes" id="UP000800092">
    <property type="component" value="Unassembled WGS sequence"/>
</dbReference>
<dbReference type="Gene3D" id="3.90.1150.10">
    <property type="entry name" value="Aspartate Aminotransferase, domain 1"/>
    <property type="match status" value="1"/>
</dbReference>
<name>A0A6A6H5C6_VIRVR</name>
<dbReference type="PANTHER" id="PTHR43586:SF21">
    <property type="entry name" value="PYRIDOXAL PHOSPHATE (PLP)-DEPENDENT ASPARTATE AMINOTRANSFERASE SUPERFAMILY"/>
    <property type="match status" value="1"/>
</dbReference>
<dbReference type="SUPFAM" id="SSF53383">
    <property type="entry name" value="PLP-dependent transferases"/>
    <property type="match status" value="1"/>
</dbReference>
<organism evidence="2 3">
    <name type="scientific">Viridothelium virens</name>
    <name type="common">Speckled blister lichen</name>
    <name type="synonym">Trypethelium virens</name>
    <dbReference type="NCBI Taxonomy" id="1048519"/>
    <lineage>
        <taxon>Eukaryota</taxon>
        <taxon>Fungi</taxon>
        <taxon>Dikarya</taxon>
        <taxon>Ascomycota</taxon>
        <taxon>Pezizomycotina</taxon>
        <taxon>Dothideomycetes</taxon>
        <taxon>Dothideomycetes incertae sedis</taxon>
        <taxon>Trypetheliales</taxon>
        <taxon>Trypetheliaceae</taxon>
        <taxon>Viridothelium</taxon>
    </lineage>
</organism>